<dbReference type="EMBL" id="BPLQ01015148">
    <property type="protein sequence ID" value="GIY86139.1"/>
    <property type="molecule type" value="Genomic_DNA"/>
</dbReference>
<name>A0AAV4WV46_9ARAC</name>
<evidence type="ECO:0000313" key="1">
    <source>
        <dbReference type="EMBL" id="GIY86139.1"/>
    </source>
</evidence>
<keyword evidence="2" id="KW-1185">Reference proteome</keyword>
<reference evidence="1 2" key="1">
    <citation type="submission" date="2021-06" db="EMBL/GenBank/DDBJ databases">
        <title>Caerostris darwini draft genome.</title>
        <authorList>
            <person name="Kono N."/>
            <person name="Arakawa K."/>
        </authorList>
    </citation>
    <scope>NUCLEOTIDE SEQUENCE [LARGE SCALE GENOMIC DNA]</scope>
</reference>
<accession>A0AAV4WV46</accession>
<proteinExistence type="predicted"/>
<evidence type="ECO:0000313" key="2">
    <source>
        <dbReference type="Proteomes" id="UP001054837"/>
    </source>
</evidence>
<dbReference type="AlphaFoldDB" id="A0AAV4WV46"/>
<organism evidence="1 2">
    <name type="scientific">Caerostris darwini</name>
    <dbReference type="NCBI Taxonomy" id="1538125"/>
    <lineage>
        <taxon>Eukaryota</taxon>
        <taxon>Metazoa</taxon>
        <taxon>Ecdysozoa</taxon>
        <taxon>Arthropoda</taxon>
        <taxon>Chelicerata</taxon>
        <taxon>Arachnida</taxon>
        <taxon>Araneae</taxon>
        <taxon>Araneomorphae</taxon>
        <taxon>Entelegynae</taxon>
        <taxon>Araneoidea</taxon>
        <taxon>Araneidae</taxon>
        <taxon>Caerostris</taxon>
    </lineage>
</organism>
<sequence>MSSRVLLCSDGGDRQTTIAHANRLLRCPMEHVTRIQNPSFFFKKKKMPPPSPVIIIISLNRQPTFLHYRTSQLNSYSSRCCSSDYELTIAELVRF</sequence>
<dbReference type="Proteomes" id="UP001054837">
    <property type="component" value="Unassembled WGS sequence"/>
</dbReference>
<gene>
    <name evidence="1" type="ORF">CDAR_186001</name>
</gene>
<comment type="caution">
    <text evidence="1">The sequence shown here is derived from an EMBL/GenBank/DDBJ whole genome shotgun (WGS) entry which is preliminary data.</text>
</comment>
<protein>
    <submittedName>
        <fullName evidence="1">Uncharacterized protein</fullName>
    </submittedName>
</protein>